<dbReference type="EMBL" id="JANFZH010000024">
    <property type="protein sequence ID" value="MCQ4840488.1"/>
    <property type="molecule type" value="Genomic_DNA"/>
</dbReference>
<dbReference type="SMART" id="SM00481">
    <property type="entry name" value="POLIIIAc"/>
    <property type="match status" value="1"/>
</dbReference>
<dbReference type="PANTHER" id="PTHR42924">
    <property type="entry name" value="EXONUCLEASE"/>
    <property type="match status" value="1"/>
</dbReference>
<dbReference type="RefSeq" id="WP_066862483.1">
    <property type="nucleotide sequence ID" value="NZ_CABKVV010000013.1"/>
</dbReference>
<accession>A0ABT1S0N5</accession>
<name>A0ABT1S0N5_9FIRM</name>
<sequence>MLLKADLHVHTEHSPDSRTSLPDAIMAAKRAGMDFLAVTDHDVPPVDEVFSQPEREGVLLIPGVEYSTDKGHLLGLFLTVPCPAHTGRRLPFSEAAALIHGCGGVAVLAHPFQSTAQTVEERFEMLREMEHELDGVEICNRRATKKRLQANELAQTAAGRFQKPCISTAGSDAHLPEEIGTAFLKIECREKTLESLKAALAGGTSATFCCQPCRNLAIAESQKIKLQKSHAGPAAWMRWQAFRILCAWRDCRQKKG</sequence>
<dbReference type="Gene3D" id="3.20.20.140">
    <property type="entry name" value="Metal-dependent hydrolases"/>
    <property type="match status" value="1"/>
</dbReference>
<evidence type="ECO:0000313" key="4">
    <source>
        <dbReference type="Proteomes" id="UP001524473"/>
    </source>
</evidence>
<dbReference type="PANTHER" id="PTHR42924:SF3">
    <property type="entry name" value="POLYMERASE_HISTIDINOL PHOSPHATASE N-TERMINAL DOMAIN-CONTAINING PROTEIN"/>
    <property type="match status" value="1"/>
</dbReference>
<feature type="domain" description="Polymerase/histidinol phosphatase N-terminal" evidence="2">
    <location>
        <begin position="5"/>
        <end position="70"/>
    </location>
</feature>
<dbReference type="InterPro" id="IPR052018">
    <property type="entry name" value="PHP_domain"/>
</dbReference>
<organism evidence="3 4">
    <name type="scientific">Neglectibacter timonensis</name>
    <dbReference type="NCBI Taxonomy" id="1776382"/>
    <lineage>
        <taxon>Bacteria</taxon>
        <taxon>Bacillati</taxon>
        <taxon>Bacillota</taxon>
        <taxon>Clostridia</taxon>
        <taxon>Eubacteriales</taxon>
        <taxon>Oscillospiraceae</taxon>
        <taxon>Neglectibacter</taxon>
    </lineage>
</organism>
<dbReference type="Pfam" id="PF13263">
    <property type="entry name" value="PHP_C"/>
    <property type="match status" value="1"/>
</dbReference>
<dbReference type="SUPFAM" id="SSF89550">
    <property type="entry name" value="PHP domain-like"/>
    <property type="match status" value="1"/>
</dbReference>
<feature type="region of interest" description="Disordered" evidence="1">
    <location>
        <begin position="1"/>
        <end position="21"/>
    </location>
</feature>
<evidence type="ECO:0000313" key="3">
    <source>
        <dbReference type="EMBL" id="MCQ4840488.1"/>
    </source>
</evidence>
<dbReference type="NCBIfam" id="NF038032">
    <property type="entry name" value="CehA_McbA_metalo"/>
    <property type="match status" value="1"/>
</dbReference>
<feature type="compositionally biased region" description="Basic and acidic residues" evidence="1">
    <location>
        <begin position="1"/>
        <end position="16"/>
    </location>
</feature>
<keyword evidence="4" id="KW-1185">Reference proteome</keyword>
<dbReference type="InterPro" id="IPR003141">
    <property type="entry name" value="Pol/His_phosphatase_N"/>
</dbReference>
<evidence type="ECO:0000256" key="1">
    <source>
        <dbReference type="SAM" id="MobiDB-lite"/>
    </source>
</evidence>
<evidence type="ECO:0000259" key="2">
    <source>
        <dbReference type="SMART" id="SM00481"/>
    </source>
</evidence>
<reference evidence="3 4" key="1">
    <citation type="submission" date="2022-06" db="EMBL/GenBank/DDBJ databases">
        <title>Isolation of gut microbiota from human fecal samples.</title>
        <authorList>
            <person name="Pamer E.G."/>
            <person name="Barat B."/>
            <person name="Waligurski E."/>
            <person name="Medina S."/>
            <person name="Paddock L."/>
            <person name="Mostad J."/>
        </authorList>
    </citation>
    <scope>NUCLEOTIDE SEQUENCE [LARGE SCALE GENOMIC DNA]</scope>
    <source>
        <strain evidence="3 4">DFI.9.73</strain>
    </source>
</reference>
<dbReference type="Proteomes" id="UP001524473">
    <property type="component" value="Unassembled WGS sequence"/>
</dbReference>
<dbReference type="Pfam" id="PF02811">
    <property type="entry name" value="PHP"/>
    <property type="match status" value="1"/>
</dbReference>
<dbReference type="InterPro" id="IPR016195">
    <property type="entry name" value="Pol/histidinol_Pase-like"/>
</dbReference>
<dbReference type="InterPro" id="IPR004013">
    <property type="entry name" value="PHP_dom"/>
</dbReference>
<dbReference type="GeneID" id="90531893"/>
<comment type="caution">
    <text evidence="3">The sequence shown here is derived from an EMBL/GenBank/DDBJ whole genome shotgun (WGS) entry which is preliminary data.</text>
</comment>
<gene>
    <name evidence="3" type="ORF">NE695_11250</name>
</gene>
<protein>
    <submittedName>
        <fullName evidence="3">CehA/McbA family metallohydrolase</fullName>
    </submittedName>
</protein>
<proteinExistence type="predicted"/>